<gene>
    <name evidence="2" type="ORF">DL346_01310</name>
</gene>
<dbReference type="PROSITE" id="PS50005">
    <property type="entry name" value="TPR"/>
    <property type="match status" value="1"/>
</dbReference>
<dbReference type="Proteomes" id="UP000249260">
    <property type="component" value="Unassembled WGS sequence"/>
</dbReference>
<dbReference type="RefSeq" id="WP_112880255.1">
    <property type="nucleotide sequence ID" value="NZ_QLUW01000001.1"/>
</dbReference>
<dbReference type="SUPFAM" id="SSF81901">
    <property type="entry name" value="HCP-like"/>
    <property type="match status" value="1"/>
</dbReference>
<proteinExistence type="predicted"/>
<accession>A0A328UAT1</accession>
<keyword evidence="3" id="KW-1185">Reference proteome</keyword>
<name>A0A328UAT1_9BACL</name>
<evidence type="ECO:0000256" key="1">
    <source>
        <dbReference type="PROSITE-ProRule" id="PRU00339"/>
    </source>
</evidence>
<dbReference type="InterPro" id="IPR011990">
    <property type="entry name" value="TPR-like_helical_dom_sf"/>
</dbReference>
<keyword evidence="1" id="KW-0802">TPR repeat</keyword>
<dbReference type="OrthoDB" id="2884312at2"/>
<dbReference type="InterPro" id="IPR019734">
    <property type="entry name" value="TPR_rpt"/>
</dbReference>
<evidence type="ECO:0000313" key="2">
    <source>
        <dbReference type="EMBL" id="RAP77166.1"/>
    </source>
</evidence>
<comment type="caution">
    <text evidence="2">The sequence shown here is derived from an EMBL/GenBank/DDBJ whole genome shotgun (WGS) entry which is preliminary data.</text>
</comment>
<reference evidence="2 3" key="1">
    <citation type="submission" date="2018-06" db="EMBL/GenBank/DDBJ databases">
        <title>Paenibacillus montanisoli sp. nov., isolated from mountain area soil.</title>
        <authorList>
            <person name="Wu M."/>
        </authorList>
    </citation>
    <scope>NUCLEOTIDE SEQUENCE [LARGE SCALE GENOMIC DNA]</scope>
    <source>
        <strain evidence="2 3">RA17</strain>
    </source>
</reference>
<dbReference type="EMBL" id="QLUW01000001">
    <property type="protein sequence ID" value="RAP77166.1"/>
    <property type="molecule type" value="Genomic_DNA"/>
</dbReference>
<sequence length="108" mass="12949">METMKRAVLQPFAEKEIASGLVYLGMLSLKLKSHRQALDYFDQALEMVLEEPFNYSSNISKIMEAFIQYGDKERALYWLRQLLEKQSYDRRFKKLEKYMDLLTDPKRK</sequence>
<dbReference type="AlphaFoldDB" id="A0A328UAT1"/>
<organism evidence="2 3">
    <name type="scientific">Paenibacillus montanisoli</name>
    <dbReference type="NCBI Taxonomy" id="2081970"/>
    <lineage>
        <taxon>Bacteria</taxon>
        <taxon>Bacillati</taxon>
        <taxon>Bacillota</taxon>
        <taxon>Bacilli</taxon>
        <taxon>Bacillales</taxon>
        <taxon>Paenibacillaceae</taxon>
        <taxon>Paenibacillus</taxon>
    </lineage>
</organism>
<dbReference type="Gene3D" id="1.25.40.10">
    <property type="entry name" value="Tetratricopeptide repeat domain"/>
    <property type="match status" value="1"/>
</dbReference>
<protein>
    <submittedName>
        <fullName evidence="2">Uncharacterized protein</fullName>
    </submittedName>
</protein>
<feature type="repeat" description="TPR" evidence="1">
    <location>
        <begin position="18"/>
        <end position="51"/>
    </location>
</feature>
<evidence type="ECO:0000313" key="3">
    <source>
        <dbReference type="Proteomes" id="UP000249260"/>
    </source>
</evidence>